<comment type="caution">
    <text evidence="2">The sequence shown here is derived from an EMBL/GenBank/DDBJ whole genome shotgun (WGS) entry which is preliminary data.</text>
</comment>
<dbReference type="EMBL" id="JBFPKE010000024">
    <property type="protein sequence ID" value="MEX3754100.1"/>
    <property type="molecule type" value="Genomic_DNA"/>
</dbReference>
<dbReference type="RefSeq" id="WP_368580838.1">
    <property type="nucleotide sequence ID" value="NZ_JBFPKC010000036.1"/>
</dbReference>
<keyword evidence="1" id="KW-0812">Transmembrane</keyword>
<reference evidence="2 3" key="1">
    <citation type="submission" date="2024-07" db="EMBL/GenBank/DDBJ databases">
        <title>A survey of Mimosa microsymbionts across Brazilian biomes reveals a high diversity of Paraburkholderia nodulating endemic species, but also that Cupriavidus is common as a symbiont of widespread species.</title>
        <authorList>
            <person name="Rouws L."/>
            <person name="Barauna A."/>
            <person name="Beukes C."/>
            <person name="Rouws J.R.C."/>
            <person name="De Faria S.M."/>
            <person name="Gross E."/>
            <person name="Bueno Dos Reis Junior F."/>
            <person name="Simon M.F."/>
            <person name="Maluk M."/>
            <person name="Odee D.W."/>
            <person name="Kenicer G."/>
            <person name="Young J.P.W."/>
            <person name="Reis V.M."/>
            <person name="Zilli J."/>
            <person name="James E.K."/>
        </authorList>
    </citation>
    <scope>NUCLEOTIDE SEQUENCE [LARGE SCALE GENOMIC DNA]</scope>
    <source>
        <strain evidence="2 3">BR14375</strain>
    </source>
</reference>
<evidence type="ECO:0000313" key="3">
    <source>
        <dbReference type="Proteomes" id="UP001558535"/>
    </source>
</evidence>
<sequence>MSPLNTIWGRQTIQPVCLYYPFFRLPTVQGSCARAEVANTYPYSFVQRSKHLPYGRRDRLALEGLHASDGRYGYASRLLIIATGCAIATDGQGIVSTIVSLNVVYVSAVGLLFLFHESRRRVAPRCASAMLLSGTTVSLLVSAMNWAGIGHLPAWLPLPAGLFASARVPVAWQFAPLLGRVRP</sequence>
<proteinExistence type="predicted"/>
<evidence type="ECO:0000256" key="1">
    <source>
        <dbReference type="SAM" id="Phobius"/>
    </source>
</evidence>
<feature type="transmembrane region" description="Helical" evidence="1">
    <location>
        <begin position="127"/>
        <end position="148"/>
    </location>
</feature>
<protein>
    <submittedName>
        <fullName evidence="2">Uncharacterized protein</fullName>
    </submittedName>
</protein>
<keyword evidence="3" id="KW-1185">Reference proteome</keyword>
<gene>
    <name evidence="2" type="ORF">AB3X84_29425</name>
</gene>
<feature type="transmembrane region" description="Helical" evidence="1">
    <location>
        <begin position="95"/>
        <end position="115"/>
    </location>
</feature>
<organism evidence="2 3">
    <name type="scientific">Paraburkholderia phenoliruptrix</name>
    <dbReference type="NCBI Taxonomy" id="252970"/>
    <lineage>
        <taxon>Bacteria</taxon>
        <taxon>Pseudomonadati</taxon>
        <taxon>Pseudomonadota</taxon>
        <taxon>Betaproteobacteria</taxon>
        <taxon>Burkholderiales</taxon>
        <taxon>Burkholderiaceae</taxon>
        <taxon>Paraburkholderia</taxon>
    </lineage>
</organism>
<keyword evidence="1" id="KW-0472">Membrane</keyword>
<keyword evidence="1" id="KW-1133">Transmembrane helix</keyword>
<name>A0ABV3WLH7_9BURK</name>
<evidence type="ECO:0000313" key="2">
    <source>
        <dbReference type="EMBL" id="MEX3754100.1"/>
    </source>
</evidence>
<accession>A0ABV3WLH7</accession>
<dbReference type="Proteomes" id="UP001558535">
    <property type="component" value="Unassembled WGS sequence"/>
</dbReference>